<keyword evidence="3" id="KW-0472">Membrane</keyword>
<dbReference type="OrthoDB" id="5842654at2"/>
<gene>
    <name evidence="4" type="ORF">VQ7734_03606</name>
</gene>
<keyword evidence="1" id="KW-0175">Coiled coil</keyword>
<evidence type="ECO:0000313" key="5">
    <source>
        <dbReference type="Proteomes" id="UP000184600"/>
    </source>
</evidence>
<organism evidence="4 5">
    <name type="scientific">Vibrio quintilis</name>
    <dbReference type="NCBI Taxonomy" id="1117707"/>
    <lineage>
        <taxon>Bacteria</taxon>
        <taxon>Pseudomonadati</taxon>
        <taxon>Pseudomonadota</taxon>
        <taxon>Gammaproteobacteria</taxon>
        <taxon>Vibrionales</taxon>
        <taxon>Vibrionaceae</taxon>
        <taxon>Vibrio</taxon>
    </lineage>
</organism>
<evidence type="ECO:0000256" key="3">
    <source>
        <dbReference type="SAM" id="Phobius"/>
    </source>
</evidence>
<feature type="coiled-coil region" evidence="1">
    <location>
        <begin position="450"/>
        <end position="480"/>
    </location>
</feature>
<dbReference type="Proteomes" id="UP000184600">
    <property type="component" value="Unassembled WGS sequence"/>
</dbReference>
<accession>A0A1M7YZG9</accession>
<reference evidence="5" key="1">
    <citation type="submission" date="2016-12" db="EMBL/GenBank/DDBJ databases">
        <authorList>
            <person name="Rodrigo-Torres L."/>
            <person name="Arahal R.D."/>
            <person name="Lucena T."/>
        </authorList>
    </citation>
    <scope>NUCLEOTIDE SEQUENCE [LARGE SCALE GENOMIC DNA]</scope>
</reference>
<evidence type="ECO:0000313" key="4">
    <source>
        <dbReference type="EMBL" id="SHO57836.1"/>
    </source>
</evidence>
<keyword evidence="3" id="KW-0812">Transmembrane</keyword>
<proteinExistence type="predicted"/>
<keyword evidence="3" id="KW-1133">Transmembrane helix</keyword>
<sequence length="780" mass="88917">MNYLFISVSSAGCDTFADPVKTRLGESSVLQQCGYHPFHLIRAEEFRNASFENHLQTIRHSRYMVYLLGQDEEAINPAFVDEEIEAALSSDVEIIAFCVGGACREEVLPAAIIRQCKKLPQSARIETIATDDPEVVARTVTLMMENEVLRVFGEDDHALLGTDLLSIPGFPADQIHTFPPEITGQLEKIYRTEDPEKYHCSLSCDVIQRKRWARESMAYGHVEAAISNLEKVHHEFGSDLFVCFWLGRLYTLYGSEEAQLNRGLAMSQQVLTMLHPAETLLFSLCHIHLGSAATKLGLPEQAGTNFDIAAGAFKTYEIHEFRAALCLQQMTTTQESRWLDEATVCLTALLRVKLLHYLSARSRLEDEYDGVFLQAEQRLLHKWESFAESVYGMSERNFSWASEHFYGFRDEPVKADKMQHILQCAMEIAQLNRRNYRILRQAAGQMQVRYEHVLHDLKELKDRRKKLEDEQAELTCLAEQSSQMMTDRDVIIEEEKALKVHEEKAEKHVFYSSCLIVLALVLMTFIVVRIVEIDMRQQDTLLFVLSTLFFFSLGLPYIFSGNYRKMKNQLGKYAVQRCTIKDDLLTIWRHVEPEALADTMRTLLAELKENPDSVSAEDLEQTLSEVHRYVKREFQRLADIEHDCDGQLEKLKELAGDWCVKVDAFEREFISADQGQYNYLLCRCEQVQFGENTVLDVESVPCRYLKSHREGLVLYADGSRMKAWFTDAQSAGVMMDDLCSTGDSPPAQVAPAADTENESPPPAEESPAVVEEVRVLSDGI</sequence>
<name>A0A1M7YZG9_9VIBR</name>
<dbReference type="RefSeq" id="WP_073585178.1">
    <property type="nucleotide sequence ID" value="NZ_AP024897.1"/>
</dbReference>
<dbReference type="AlphaFoldDB" id="A0A1M7YZG9"/>
<feature type="transmembrane region" description="Helical" evidence="3">
    <location>
        <begin position="509"/>
        <end position="528"/>
    </location>
</feature>
<keyword evidence="5" id="KW-1185">Reference proteome</keyword>
<dbReference type="EMBL" id="FRFG01000048">
    <property type="protein sequence ID" value="SHO57836.1"/>
    <property type="molecule type" value="Genomic_DNA"/>
</dbReference>
<evidence type="ECO:0000256" key="1">
    <source>
        <dbReference type="SAM" id="Coils"/>
    </source>
</evidence>
<evidence type="ECO:0000256" key="2">
    <source>
        <dbReference type="SAM" id="MobiDB-lite"/>
    </source>
</evidence>
<feature type="region of interest" description="Disordered" evidence="2">
    <location>
        <begin position="738"/>
        <end position="770"/>
    </location>
</feature>
<protein>
    <submittedName>
        <fullName evidence="4">Uncharacterized protein</fullName>
    </submittedName>
</protein>
<feature type="transmembrane region" description="Helical" evidence="3">
    <location>
        <begin position="540"/>
        <end position="559"/>
    </location>
</feature>